<dbReference type="Gene3D" id="1.10.10.10">
    <property type="entry name" value="Winged helix-like DNA-binding domain superfamily/Winged helix DNA-binding domain"/>
    <property type="match status" value="1"/>
</dbReference>
<evidence type="ECO:0000256" key="2">
    <source>
        <dbReference type="ARBA" id="ARBA00023015"/>
    </source>
</evidence>
<dbReference type="EMBL" id="JAADZU010000003">
    <property type="protein sequence ID" value="NDK88271.1"/>
    <property type="molecule type" value="Genomic_DNA"/>
</dbReference>
<evidence type="ECO:0000256" key="1">
    <source>
        <dbReference type="ARBA" id="ARBA00009437"/>
    </source>
</evidence>
<reference evidence="7 8" key="1">
    <citation type="submission" date="2020-01" db="EMBL/GenBank/DDBJ databases">
        <title>Investigation of new actinobacteria for the biodesulphurisation of diesel fuel.</title>
        <authorList>
            <person name="Athi Narayanan S.M."/>
        </authorList>
    </citation>
    <scope>NUCLEOTIDE SEQUENCE [LARGE SCALE GENOMIC DNA]</scope>
    <source>
        <strain evidence="7 8">213E</strain>
    </source>
</reference>
<dbReference type="PANTHER" id="PTHR30346">
    <property type="entry name" value="TRANSCRIPTIONAL DUAL REGULATOR HCAR-RELATED"/>
    <property type="match status" value="1"/>
</dbReference>
<evidence type="ECO:0000313" key="7">
    <source>
        <dbReference type="EMBL" id="NDK88271.1"/>
    </source>
</evidence>
<dbReference type="GO" id="GO:0003700">
    <property type="term" value="F:DNA-binding transcription factor activity"/>
    <property type="evidence" value="ECO:0007669"/>
    <property type="project" value="InterPro"/>
</dbReference>
<dbReference type="SUPFAM" id="SSF53850">
    <property type="entry name" value="Periplasmic binding protein-like II"/>
    <property type="match status" value="1"/>
</dbReference>
<comment type="similarity">
    <text evidence="1">Belongs to the LysR transcriptional regulatory family.</text>
</comment>
<organism evidence="7 8">
    <name type="scientific">Gordonia desulfuricans</name>
    <dbReference type="NCBI Taxonomy" id="89051"/>
    <lineage>
        <taxon>Bacteria</taxon>
        <taxon>Bacillati</taxon>
        <taxon>Actinomycetota</taxon>
        <taxon>Actinomycetes</taxon>
        <taxon>Mycobacteriales</taxon>
        <taxon>Gordoniaceae</taxon>
        <taxon>Gordonia</taxon>
    </lineage>
</organism>
<dbReference type="FunFam" id="1.10.10.10:FF:000001">
    <property type="entry name" value="LysR family transcriptional regulator"/>
    <property type="match status" value="1"/>
</dbReference>
<proteinExistence type="inferred from homology"/>
<comment type="caution">
    <text evidence="7">The sequence shown here is derived from an EMBL/GenBank/DDBJ whole genome shotgun (WGS) entry which is preliminary data.</text>
</comment>
<keyword evidence="2" id="KW-0805">Transcription regulation</keyword>
<dbReference type="InterPro" id="IPR000847">
    <property type="entry name" value="LysR_HTH_N"/>
</dbReference>
<evidence type="ECO:0000313" key="8">
    <source>
        <dbReference type="Proteomes" id="UP000466307"/>
    </source>
</evidence>
<evidence type="ECO:0000256" key="4">
    <source>
        <dbReference type="ARBA" id="ARBA00023159"/>
    </source>
</evidence>
<dbReference type="InterPro" id="IPR005119">
    <property type="entry name" value="LysR_subst-bd"/>
</dbReference>
<keyword evidence="4" id="KW-0010">Activator</keyword>
<dbReference type="InterPro" id="IPR036388">
    <property type="entry name" value="WH-like_DNA-bd_sf"/>
</dbReference>
<dbReference type="InterPro" id="IPR036390">
    <property type="entry name" value="WH_DNA-bd_sf"/>
</dbReference>
<evidence type="ECO:0000259" key="6">
    <source>
        <dbReference type="PROSITE" id="PS50931"/>
    </source>
</evidence>
<evidence type="ECO:0000256" key="3">
    <source>
        <dbReference type="ARBA" id="ARBA00023125"/>
    </source>
</evidence>
<name>A0A7K3LJM7_9ACTN</name>
<evidence type="ECO:0000256" key="5">
    <source>
        <dbReference type="ARBA" id="ARBA00023163"/>
    </source>
</evidence>
<keyword evidence="3" id="KW-0238">DNA-binding</keyword>
<sequence>MASAIDLNLRQVHYFVTVVDEGHLGRAADGLYISAPALSQQIRKLEKRLGTELLDRSAHPLRPTRAGDRLLAEARVLLQSATRAVEAVQEDSARLRIGFMTASMTPQTRRLLAELRDRHPGCEIELVELAWDKQAFAVQKGIVDVSLMRPPVADPEGLRFDLLCREGRVVALPVDHPLAQRGSVALADLDGEVHVTDDEADAVWVRWWACDPRPSGRPVVYGPSVHTMSELLEVVADGNGISITGEFVPSAHVHPDVVFVPVSDVEPSSLCLCSRSGDSSPMVRAAREVVRTIGGAANDRVGS</sequence>
<dbReference type="PRINTS" id="PR00039">
    <property type="entry name" value="HTHLYSR"/>
</dbReference>
<dbReference type="PANTHER" id="PTHR30346:SF0">
    <property type="entry name" value="HCA OPERON TRANSCRIPTIONAL ACTIVATOR HCAR"/>
    <property type="match status" value="1"/>
</dbReference>
<dbReference type="Pfam" id="PF00126">
    <property type="entry name" value="HTH_1"/>
    <property type="match status" value="1"/>
</dbReference>
<accession>A0A7K3LJM7</accession>
<keyword evidence="8" id="KW-1185">Reference proteome</keyword>
<dbReference type="CDD" id="cd08414">
    <property type="entry name" value="PBP2_LTTR_aromatics_like"/>
    <property type="match status" value="1"/>
</dbReference>
<dbReference type="Pfam" id="PF03466">
    <property type="entry name" value="LysR_substrate"/>
    <property type="match status" value="1"/>
</dbReference>
<dbReference type="AlphaFoldDB" id="A0A7K3LJM7"/>
<dbReference type="Gene3D" id="3.40.190.10">
    <property type="entry name" value="Periplasmic binding protein-like II"/>
    <property type="match status" value="2"/>
</dbReference>
<dbReference type="GO" id="GO:0003677">
    <property type="term" value="F:DNA binding"/>
    <property type="evidence" value="ECO:0007669"/>
    <property type="project" value="UniProtKB-KW"/>
</dbReference>
<dbReference type="PROSITE" id="PS50931">
    <property type="entry name" value="HTH_LYSR"/>
    <property type="match status" value="1"/>
</dbReference>
<dbReference type="SUPFAM" id="SSF46785">
    <property type="entry name" value="Winged helix' DNA-binding domain"/>
    <property type="match status" value="1"/>
</dbReference>
<dbReference type="GO" id="GO:0032993">
    <property type="term" value="C:protein-DNA complex"/>
    <property type="evidence" value="ECO:0007669"/>
    <property type="project" value="TreeGrafter"/>
</dbReference>
<gene>
    <name evidence="7" type="ORF">GYA93_01530</name>
</gene>
<feature type="domain" description="HTH lysR-type" evidence="6">
    <location>
        <begin position="7"/>
        <end position="64"/>
    </location>
</feature>
<dbReference type="Proteomes" id="UP000466307">
    <property type="component" value="Unassembled WGS sequence"/>
</dbReference>
<keyword evidence="5" id="KW-0804">Transcription</keyword>
<protein>
    <submittedName>
        <fullName evidence="7">LysR family transcriptional regulator</fullName>
    </submittedName>
</protein>